<comment type="similarity">
    <text evidence="1">Belongs to the N4BP1 family.</text>
</comment>
<dbReference type="PANTHER" id="PTHR12876">
    <property type="entry name" value="N4BP1-RELATED"/>
    <property type="match status" value="1"/>
</dbReference>
<feature type="region of interest" description="Disordered" evidence="2">
    <location>
        <begin position="304"/>
        <end position="323"/>
    </location>
</feature>
<dbReference type="Pfam" id="PF23050">
    <property type="entry name" value="KH_N4BP1_1st"/>
    <property type="match status" value="1"/>
</dbReference>
<protein>
    <recommendedName>
        <fullName evidence="8">RNase NYN domain-containing protein</fullName>
    </recommendedName>
</protein>
<comment type="caution">
    <text evidence="6">The sequence shown here is derived from an EMBL/GenBank/DDBJ whole genome shotgun (WGS) entry which is preliminary data.</text>
</comment>
<evidence type="ECO:0000259" key="3">
    <source>
        <dbReference type="Pfam" id="PF11977"/>
    </source>
</evidence>
<dbReference type="FunFam" id="3.40.50.11980:FF:000001">
    <property type="entry name" value="ZC3H12A isoform 1"/>
    <property type="match status" value="1"/>
</dbReference>
<feature type="compositionally biased region" description="Polar residues" evidence="2">
    <location>
        <begin position="443"/>
        <end position="469"/>
    </location>
</feature>
<dbReference type="InterPro" id="IPR051101">
    <property type="entry name" value="ZC3H12/N4BP1_RNase_Reg"/>
</dbReference>
<dbReference type="CDD" id="cd18719">
    <property type="entry name" value="PIN_Zc3h12a-N4BP1-like"/>
    <property type="match status" value="1"/>
</dbReference>
<keyword evidence="7" id="KW-1185">Reference proteome</keyword>
<dbReference type="GO" id="GO:0003729">
    <property type="term" value="F:mRNA binding"/>
    <property type="evidence" value="ECO:0007669"/>
    <property type="project" value="TreeGrafter"/>
</dbReference>
<evidence type="ECO:0000313" key="6">
    <source>
        <dbReference type="EMBL" id="CAL1529337.1"/>
    </source>
</evidence>
<evidence type="ECO:0000313" key="7">
    <source>
        <dbReference type="Proteomes" id="UP001497497"/>
    </source>
</evidence>
<dbReference type="Proteomes" id="UP001497497">
    <property type="component" value="Unassembled WGS sequence"/>
</dbReference>
<accession>A0AAV2H7E2</accession>
<evidence type="ECO:0000259" key="4">
    <source>
        <dbReference type="Pfam" id="PF23050"/>
    </source>
</evidence>
<dbReference type="Gene3D" id="3.40.50.11980">
    <property type="match status" value="1"/>
</dbReference>
<dbReference type="PANTHER" id="PTHR12876:SF35">
    <property type="entry name" value="LD08718P-RELATED"/>
    <property type="match status" value="1"/>
</dbReference>
<dbReference type="InterPro" id="IPR056629">
    <property type="entry name" value="KH_N4BP1_1st"/>
</dbReference>
<reference evidence="6 7" key="1">
    <citation type="submission" date="2024-04" db="EMBL/GenBank/DDBJ databases">
        <authorList>
            <consortium name="Genoscope - CEA"/>
            <person name="William W."/>
        </authorList>
    </citation>
    <scope>NUCLEOTIDE SEQUENCE [LARGE SCALE GENOMIC DNA]</scope>
</reference>
<dbReference type="EMBL" id="CAXITT010000047">
    <property type="protein sequence ID" value="CAL1529337.1"/>
    <property type="molecule type" value="Genomic_DNA"/>
</dbReference>
<feature type="domain" description="RNase NYN" evidence="3">
    <location>
        <begin position="545"/>
        <end position="699"/>
    </location>
</feature>
<dbReference type="GO" id="GO:0036464">
    <property type="term" value="C:cytoplasmic ribonucleoprotein granule"/>
    <property type="evidence" value="ECO:0007669"/>
    <property type="project" value="TreeGrafter"/>
</dbReference>
<evidence type="ECO:0000256" key="1">
    <source>
        <dbReference type="ARBA" id="ARBA00038274"/>
    </source>
</evidence>
<organism evidence="6 7">
    <name type="scientific">Lymnaea stagnalis</name>
    <name type="common">Great pond snail</name>
    <name type="synonym">Helix stagnalis</name>
    <dbReference type="NCBI Taxonomy" id="6523"/>
    <lineage>
        <taxon>Eukaryota</taxon>
        <taxon>Metazoa</taxon>
        <taxon>Spiralia</taxon>
        <taxon>Lophotrochozoa</taxon>
        <taxon>Mollusca</taxon>
        <taxon>Gastropoda</taxon>
        <taxon>Heterobranchia</taxon>
        <taxon>Euthyneura</taxon>
        <taxon>Panpulmonata</taxon>
        <taxon>Hygrophila</taxon>
        <taxon>Lymnaeoidea</taxon>
        <taxon>Lymnaeidae</taxon>
        <taxon>Lymnaea</taxon>
    </lineage>
</organism>
<feature type="domain" description="N4BP1 first type I KH-domain" evidence="4">
    <location>
        <begin position="10"/>
        <end position="74"/>
    </location>
</feature>
<dbReference type="Pfam" id="PF23054">
    <property type="entry name" value="UBA_N4BP1_C"/>
    <property type="match status" value="1"/>
</dbReference>
<dbReference type="InterPro" id="IPR021869">
    <property type="entry name" value="RNase_Zc3h12_NYN"/>
</dbReference>
<proteinExistence type="inferred from homology"/>
<dbReference type="AlphaFoldDB" id="A0AAV2H7E2"/>
<dbReference type="InterPro" id="IPR056578">
    <property type="entry name" value="UBA_N4BP1_C"/>
</dbReference>
<sequence length="800" mass="89497">MTTQEQTIDFVIDLSCSPLVQKNVARIQALFNVKVHFSHVAEAYPKVETKQWIEITGLEDNNRNNARDYILAIVSPQSKIKLQKIRSNPLYTSKSRDQIEKESCAVLADCDENGLIIEGSDIAVVKALSMIDEMFHGININDSENTETDKDHDWVWVDKDEVENGSTSQNKNNSSLTPAMVLDTTSIYNSDSFKKAQNTISKDQGTKAVANGLDNTMHVDIEHDGLTRTTNILPAASSFSRQGPIPLSSQTRNYVSYASPSALSPDQEPMIVNPTHTAQISLQSTITPRGDGIFKSWSQYGSENQQVGRRPLPDVNASKVPTSETEQAKYLTALARDLHYKQEDIEVALSMYSMKDIVVPAEFLETVKNVKASRHKGGQCVNYSSALQPRATQVKEFSANDGNAADVIVISDEEMEDDFWVGVPPAKDKRKTVPVGPGPATASHRTFATANEYSQELASRSQTRLTQVQHGDAGKGDKSQNVQVQRILDATRQPKPGNILEQRKESLKPSGTDGLVKSVSGADSLDTSGSDYEVNRPLKSFRKDLRYIVIDGSNVAMLHGDNKEFSVYGLEICINYFRRRGHDRITAFVPESRRYSENRAPIRGRRLLEKLSDDGYVKFTPARRVNGKTIASYDDRYILSLAEKEDGIVVSNDQFRDLCLENPSYRNIVERRLLQFMFVNNHFMPPDDPLGRYGPHLDQFLRTTSIPSAVTATRNVDTNQKEETTVKQVEPARPNGPFGMLKLDQKPGRGQQLTQKLFEQLIAVFPDPNQSLRVYSVLQNHPQETDINRLTNYVLSFLSD</sequence>
<evidence type="ECO:0000256" key="2">
    <source>
        <dbReference type="SAM" id="MobiDB-lite"/>
    </source>
</evidence>
<feature type="region of interest" description="Disordered" evidence="2">
    <location>
        <begin position="424"/>
        <end position="528"/>
    </location>
</feature>
<dbReference type="GO" id="GO:0004521">
    <property type="term" value="F:RNA endonuclease activity"/>
    <property type="evidence" value="ECO:0007669"/>
    <property type="project" value="TreeGrafter"/>
</dbReference>
<dbReference type="Pfam" id="PF11977">
    <property type="entry name" value="RNase_Zc3h12a"/>
    <property type="match status" value="1"/>
</dbReference>
<feature type="domain" description="N4BP1 C-terminal UBA" evidence="5">
    <location>
        <begin position="749"/>
        <end position="796"/>
    </location>
</feature>
<evidence type="ECO:0000259" key="5">
    <source>
        <dbReference type="Pfam" id="PF23054"/>
    </source>
</evidence>
<gene>
    <name evidence="6" type="ORF">GSLYS_00003492001</name>
</gene>
<evidence type="ECO:0008006" key="8">
    <source>
        <dbReference type="Google" id="ProtNLM"/>
    </source>
</evidence>
<dbReference type="GO" id="GO:0005634">
    <property type="term" value="C:nucleus"/>
    <property type="evidence" value="ECO:0007669"/>
    <property type="project" value="TreeGrafter"/>
</dbReference>
<name>A0AAV2H7E2_LYMST</name>